<name>A3DKH7_STAMF</name>
<accession>A3DKH7</accession>
<comment type="subcellular location">
    <subcellularLocation>
        <location evidence="1">Cell membrane</location>
        <topology evidence="1">Multi-pass membrane protein</topology>
    </subcellularLocation>
</comment>
<feature type="domain" description="MrpA C-terminal/MbhD" evidence="7">
    <location>
        <begin position="19"/>
        <end position="83"/>
    </location>
</feature>
<evidence type="ECO:0000256" key="2">
    <source>
        <dbReference type="ARBA" id="ARBA00022475"/>
    </source>
</evidence>
<evidence type="ECO:0000256" key="5">
    <source>
        <dbReference type="ARBA" id="ARBA00023136"/>
    </source>
</evidence>
<feature type="transmembrane region" description="Helical" evidence="6">
    <location>
        <begin position="6"/>
        <end position="26"/>
    </location>
</feature>
<reference evidence="8 9" key="2">
    <citation type="journal article" date="2009" name="Stand. Genomic Sci.">
        <title>Complete genome sequence of Staphylothermus marinus Stetter and Fiala 1986 type strain F1.</title>
        <authorList>
            <person name="Anderson I.J."/>
            <person name="Sun H."/>
            <person name="Lapidus A."/>
            <person name="Copeland A."/>
            <person name="Glavina Del Rio T."/>
            <person name="Tice H."/>
            <person name="Dalin E."/>
            <person name="Lucas S."/>
            <person name="Barry K."/>
            <person name="Land M."/>
            <person name="Richardson P."/>
            <person name="Huber H."/>
            <person name="Kyrpides N.C."/>
        </authorList>
    </citation>
    <scope>NUCLEOTIDE SEQUENCE [LARGE SCALE GENOMIC DNA]</scope>
    <source>
        <strain evidence="9">ATCC 43588 / DSM 3639 / JCM 9404 / F1</strain>
    </source>
</reference>
<evidence type="ECO:0000256" key="6">
    <source>
        <dbReference type="SAM" id="Phobius"/>
    </source>
</evidence>
<dbReference type="eggNOG" id="arCOG03076">
    <property type="taxonomic scope" value="Archaea"/>
</dbReference>
<sequence>MIESYESLMLLMTALASLFSVVAVYLAITEKNLVRAVIFSAVQSTIYAFIYYMLMAPDIVLVYVPVAVGLYPAVILILLSKTEKVEKP</sequence>
<dbReference type="InterPro" id="IPR025383">
    <property type="entry name" value="MrpA_C/MbhD"/>
</dbReference>
<reference evidence="9" key="1">
    <citation type="journal article" date="2009" name="BMC Genomics">
        <title>The complete genome sequence of Staphylothermus marinus reveals differences in sulfur metabolism among heterotrophic Crenarchaeota.</title>
        <authorList>
            <person name="Anderson I.J."/>
            <person name="Dharmarajan L."/>
            <person name="Rodriguez J."/>
            <person name="Hooper S."/>
            <person name="Porat I."/>
            <person name="Ulrich L.E."/>
            <person name="Elkins J.G."/>
            <person name="Mavromatis K."/>
            <person name="Sun H."/>
            <person name="Land M."/>
            <person name="Lapidus A."/>
            <person name="Lucas S."/>
            <person name="Barry K."/>
            <person name="Huber H."/>
            <person name="Zhulin I.B."/>
            <person name="Whitman W.B."/>
            <person name="Mukhopadhyay B."/>
            <person name="Woese C."/>
            <person name="Bristow J."/>
            <person name="Kyrpides N."/>
        </authorList>
    </citation>
    <scope>NUCLEOTIDE SEQUENCE [LARGE SCALE GENOMIC DNA]</scope>
    <source>
        <strain evidence="9">ATCC 43588 / DSM 3639 / JCM 9404 / F1</strain>
    </source>
</reference>
<feature type="transmembrane region" description="Helical" evidence="6">
    <location>
        <begin position="60"/>
        <end position="79"/>
    </location>
</feature>
<evidence type="ECO:0000313" key="9">
    <source>
        <dbReference type="Proteomes" id="UP000000254"/>
    </source>
</evidence>
<dbReference type="AlphaFoldDB" id="A3DKH7"/>
<feature type="transmembrane region" description="Helical" evidence="6">
    <location>
        <begin position="33"/>
        <end position="54"/>
    </location>
</feature>
<protein>
    <recommendedName>
        <fullName evidence="7">MrpA C-terminal/MbhD domain-containing protein</fullName>
    </recommendedName>
</protein>
<dbReference type="EMBL" id="CP000575">
    <property type="protein sequence ID" value="ABN69137.1"/>
    <property type="molecule type" value="Genomic_DNA"/>
</dbReference>
<evidence type="ECO:0000259" key="7">
    <source>
        <dbReference type="Pfam" id="PF13244"/>
    </source>
</evidence>
<dbReference type="STRING" id="399550.Smar_0024"/>
<organism evidence="8 9">
    <name type="scientific">Staphylothermus marinus (strain ATCC 43588 / DSM 3639 / JCM 9404 / F1)</name>
    <dbReference type="NCBI Taxonomy" id="399550"/>
    <lineage>
        <taxon>Archaea</taxon>
        <taxon>Thermoproteota</taxon>
        <taxon>Thermoprotei</taxon>
        <taxon>Desulfurococcales</taxon>
        <taxon>Desulfurococcaceae</taxon>
        <taxon>Staphylothermus</taxon>
    </lineage>
</organism>
<dbReference type="GeneID" id="4906881"/>
<keyword evidence="9" id="KW-1185">Reference proteome</keyword>
<keyword evidence="5 6" id="KW-0472">Membrane</keyword>
<dbReference type="Pfam" id="PF13244">
    <property type="entry name" value="MbhD"/>
    <property type="match status" value="1"/>
</dbReference>
<dbReference type="RefSeq" id="WP_011838328.1">
    <property type="nucleotide sequence ID" value="NC_009033.1"/>
</dbReference>
<evidence type="ECO:0000256" key="4">
    <source>
        <dbReference type="ARBA" id="ARBA00022989"/>
    </source>
</evidence>
<evidence type="ECO:0000256" key="1">
    <source>
        <dbReference type="ARBA" id="ARBA00004651"/>
    </source>
</evidence>
<proteinExistence type="predicted"/>
<dbReference type="KEGG" id="smr:Smar_0024"/>
<keyword evidence="3 6" id="KW-0812">Transmembrane</keyword>
<gene>
    <name evidence="8" type="ordered locus">Smar_0024</name>
</gene>
<dbReference type="OrthoDB" id="19295at2157"/>
<dbReference type="Proteomes" id="UP000000254">
    <property type="component" value="Chromosome"/>
</dbReference>
<dbReference type="HOGENOM" id="CLU_173139_3_0_2"/>
<evidence type="ECO:0000256" key="3">
    <source>
        <dbReference type="ARBA" id="ARBA00022692"/>
    </source>
</evidence>
<keyword evidence="2" id="KW-1003">Cell membrane</keyword>
<keyword evidence="4 6" id="KW-1133">Transmembrane helix</keyword>
<evidence type="ECO:0000313" key="8">
    <source>
        <dbReference type="EMBL" id="ABN69137.1"/>
    </source>
</evidence>
<dbReference type="GO" id="GO:0005886">
    <property type="term" value="C:plasma membrane"/>
    <property type="evidence" value="ECO:0007669"/>
    <property type="project" value="UniProtKB-SubCell"/>
</dbReference>